<feature type="region of interest" description="Disordered" evidence="1">
    <location>
        <begin position="20"/>
        <end position="40"/>
    </location>
</feature>
<proteinExistence type="predicted"/>
<evidence type="ECO:0000313" key="3">
    <source>
        <dbReference type="Proteomes" id="UP000780801"/>
    </source>
</evidence>
<protein>
    <submittedName>
        <fullName evidence="2">Uncharacterized protein</fullName>
    </submittedName>
</protein>
<reference evidence="2" key="1">
    <citation type="journal article" date="2020" name="Fungal Divers.">
        <title>Resolving the Mortierellaceae phylogeny through synthesis of multi-gene phylogenetics and phylogenomics.</title>
        <authorList>
            <person name="Vandepol N."/>
            <person name="Liber J."/>
            <person name="Desiro A."/>
            <person name="Na H."/>
            <person name="Kennedy M."/>
            <person name="Barry K."/>
            <person name="Grigoriev I.V."/>
            <person name="Miller A.N."/>
            <person name="O'Donnell K."/>
            <person name="Stajich J.E."/>
            <person name="Bonito G."/>
        </authorList>
    </citation>
    <scope>NUCLEOTIDE SEQUENCE</scope>
    <source>
        <strain evidence="2">KOD1015</strain>
    </source>
</reference>
<organism evidence="2 3">
    <name type="scientific">Lunasporangiospora selenospora</name>
    <dbReference type="NCBI Taxonomy" id="979761"/>
    <lineage>
        <taxon>Eukaryota</taxon>
        <taxon>Fungi</taxon>
        <taxon>Fungi incertae sedis</taxon>
        <taxon>Mucoromycota</taxon>
        <taxon>Mortierellomycotina</taxon>
        <taxon>Mortierellomycetes</taxon>
        <taxon>Mortierellales</taxon>
        <taxon>Mortierellaceae</taxon>
        <taxon>Lunasporangiospora</taxon>
    </lineage>
</organism>
<keyword evidence="3" id="KW-1185">Reference proteome</keyword>
<dbReference type="EMBL" id="JAABOA010000597">
    <property type="protein sequence ID" value="KAF9583765.1"/>
    <property type="molecule type" value="Genomic_DNA"/>
</dbReference>
<accession>A0A9P6KGH5</accession>
<evidence type="ECO:0000256" key="1">
    <source>
        <dbReference type="SAM" id="MobiDB-lite"/>
    </source>
</evidence>
<gene>
    <name evidence="2" type="ORF">BGW38_008591</name>
</gene>
<evidence type="ECO:0000313" key="2">
    <source>
        <dbReference type="EMBL" id="KAF9583765.1"/>
    </source>
</evidence>
<sequence length="239" mass="26159">MVLKKLMALAAKVLGSHTSDRVSRSCRARNNAPTKAAPSISCTPNNQQKLICLRKLAVLFSDESHPGCEGDDAYDNYTDSDLDAGEVDIDPDTDPVIDDAGPPIDNAESHGSVVDDVGGESEAELNADCSIDANFDVAPIMAMTEGTPINRMQKQISDGLREFAVRNVCEMLLKDDFIRMEALQYGGLQITEKAAHFAMTPDEYNEWLQRHQAQIPTNFIQMKDAYKYKMHGSCALGTG</sequence>
<dbReference type="AlphaFoldDB" id="A0A9P6KGH5"/>
<comment type="caution">
    <text evidence="2">The sequence shown here is derived from an EMBL/GenBank/DDBJ whole genome shotgun (WGS) entry which is preliminary data.</text>
</comment>
<name>A0A9P6KGH5_9FUNG</name>
<dbReference type="Proteomes" id="UP000780801">
    <property type="component" value="Unassembled WGS sequence"/>
</dbReference>